<dbReference type="Proteomes" id="UP000621447">
    <property type="component" value="Unassembled WGS sequence"/>
</dbReference>
<reference evidence="1 2" key="1">
    <citation type="submission" date="2020-06" db="EMBL/GenBank/DDBJ databases">
        <title>Sphingomonas hominis sp. nov., a member of the Sphingomonas, isolated from the hair of a 22-year-old girl.</title>
        <authorList>
            <person name="Zhang D.-F."/>
            <person name="Cui X.-W."/>
        </authorList>
    </citation>
    <scope>NUCLEOTIDE SEQUENCE [LARGE SCALE GENOMIC DNA]</scope>
    <source>
        <strain evidence="1 2">HHU CXW</strain>
    </source>
</reference>
<organism evidence="1 2">
    <name type="scientific">Sphingomonas hominis</name>
    <dbReference type="NCBI Taxonomy" id="2741495"/>
    <lineage>
        <taxon>Bacteria</taxon>
        <taxon>Pseudomonadati</taxon>
        <taxon>Pseudomonadota</taxon>
        <taxon>Alphaproteobacteria</taxon>
        <taxon>Sphingomonadales</taxon>
        <taxon>Sphingomonadaceae</taxon>
        <taxon>Sphingomonas</taxon>
    </lineage>
</organism>
<evidence type="ECO:0000313" key="1">
    <source>
        <dbReference type="EMBL" id="NTS65872.1"/>
    </source>
</evidence>
<protein>
    <submittedName>
        <fullName evidence="1">Outer membrane beta-barrel protein</fullName>
    </submittedName>
</protein>
<proteinExistence type="predicted"/>
<gene>
    <name evidence="1" type="ORF">HRV97_11950</name>
</gene>
<dbReference type="InterPro" id="IPR018759">
    <property type="entry name" value="BBP2_2"/>
</dbReference>
<dbReference type="RefSeq" id="WP_174194506.1">
    <property type="nucleotide sequence ID" value="NZ_JABULH010000005.1"/>
</dbReference>
<accession>A0ABX2JHK6</accession>
<keyword evidence="2" id="KW-1185">Reference proteome</keyword>
<sequence length="461" mass="49729">MIRFEQPLVDLTGFSRRANPTGHARAAWRSLASAGLLTGLAAIVAINASPARAQVGEGLLVPPLVPQGFDRGRNISVADQTPPDYNPLGGRLGSFLLFPSVELGAGASSNIYSSSVNPISTVFVYEEALARLQSDWNRHSVSLRAAGQNFDYIGQSRARARTYDIGATGRADLGRSSSVTGELSSTRLVENQFSSEVVPTIAALSRYRRDLASLRGVYQEGRTRLTLAADYTSFTFSDVPLLDGPPRSQATRDRSIARVSGQAEYATSPSVSVYAQLAYANIGYDRPLSAAVPNRNSNSYRALAGINFDFAGRARGTIGVGYVRRAPTASIYQAVAGLSAEARVDFFMTALTTVTISGRRVLEDTQLNQLVFFDNRLAAIVNHALLRNLILRAEAGYSHQTFPRSTQGLVDFIQLATGARYLLSRRLVLEASARYNNRAGSGTLGGGFDEARAEASIRYQL</sequence>
<evidence type="ECO:0000313" key="2">
    <source>
        <dbReference type="Proteomes" id="UP000621447"/>
    </source>
</evidence>
<dbReference type="EMBL" id="JABULH010000005">
    <property type="protein sequence ID" value="NTS65872.1"/>
    <property type="molecule type" value="Genomic_DNA"/>
</dbReference>
<comment type="caution">
    <text evidence="1">The sequence shown here is derived from an EMBL/GenBank/DDBJ whole genome shotgun (WGS) entry which is preliminary data.</text>
</comment>
<name>A0ABX2JHK6_9SPHN</name>
<dbReference type="Pfam" id="PF10082">
    <property type="entry name" value="BBP2_2"/>
    <property type="match status" value="1"/>
</dbReference>